<dbReference type="AlphaFoldDB" id="A0A6J5KG07"/>
<protein>
    <submittedName>
        <fullName evidence="1">Uncharacterized protein</fullName>
    </submittedName>
</protein>
<dbReference type="Proteomes" id="UP000494102">
    <property type="component" value="Unassembled WGS sequence"/>
</dbReference>
<evidence type="ECO:0000313" key="1">
    <source>
        <dbReference type="EMBL" id="CAB4052768.1"/>
    </source>
</evidence>
<name>A0A6J5KG07_9BURK</name>
<organism evidence="1 2">
    <name type="scientific">Paraburkholderia phenoliruptrix</name>
    <dbReference type="NCBI Taxonomy" id="252970"/>
    <lineage>
        <taxon>Bacteria</taxon>
        <taxon>Pseudomonadati</taxon>
        <taxon>Pseudomonadota</taxon>
        <taxon>Betaproteobacteria</taxon>
        <taxon>Burkholderiales</taxon>
        <taxon>Burkholderiaceae</taxon>
        <taxon>Paraburkholderia</taxon>
    </lineage>
</organism>
<evidence type="ECO:0000313" key="2">
    <source>
        <dbReference type="Proteomes" id="UP000494102"/>
    </source>
</evidence>
<reference evidence="1 2" key="1">
    <citation type="submission" date="2020-04" db="EMBL/GenBank/DDBJ databases">
        <authorList>
            <person name="De Canck E."/>
        </authorList>
    </citation>
    <scope>NUCLEOTIDE SEQUENCE [LARGE SCALE GENOMIC DNA]</scope>
    <source>
        <strain evidence="1 2">LMG 9964</strain>
    </source>
</reference>
<proteinExistence type="predicted"/>
<dbReference type="EMBL" id="CADILN010000018">
    <property type="protein sequence ID" value="CAB4052768.1"/>
    <property type="molecule type" value="Genomic_DNA"/>
</dbReference>
<sequence length="71" mass="7750">MRRIKLKPAGRLTRLGFKPLLSGDTASASGNGDTTYGCSRCGFALLEGNRESALRRYYIRCPMCYSISIGA</sequence>
<gene>
    <name evidence="1" type="ORF">LMG9964_06458</name>
</gene>
<accession>A0A6J5KG07</accession>